<name>A0AAN7NHR4_MYCAM</name>
<evidence type="ECO:0000313" key="3">
    <source>
        <dbReference type="Proteomes" id="UP001333110"/>
    </source>
</evidence>
<proteinExistence type="predicted"/>
<dbReference type="Proteomes" id="UP001333110">
    <property type="component" value="Unassembled WGS sequence"/>
</dbReference>
<feature type="region of interest" description="Disordered" evidence="1">
    <location>
        <begin position="201"/>
        <end position="228"/>
    </location>
</feature>
<dbReference type="EMBL" id="JAUNZN010000003">
    <property type="protein sequence ID" value="KAK4825492.1"/>
    <property type="molecule type" value="Genomic_DNA"/>
</dbReference>
<dbReference type="AlphaFoldDB" id="A0AAN7NHR4"/>
<evidence type="ECO:0000313" key="2">
    <source>
        <dbReference type="EMBL" id="KAK4825492.1"/>
    </source>
</evidence>
<comment type="caution">
    <text evidence="2">The sequence shown here is derived from an EMBL/GenBank/DDBJ whole genome shotgun (WGS) entry which is preliminary data.</text>
</comment>
<feature type="region of interest" description="Disordered" evidence="1">
    <location>
        <begin position="310"/>
        <end position="329"/>
    </location>
</feature>
<gene>
    <name evidence="2" type="ORF">QYF61_027647</name>
</gene>
<feature type="compositionally biased region" description="Basic and acidic residues" evidence="1">
    <location>
        <begin position="201"/>
        <end position="226"/>
    </location>
</feature>
<sequence length="329" mass="37105">MMQVESCGERRCVVSHAALAAKGPCEDRCSGNSYIELGEVNNLQLHLMSHSLPILRFKSHENMGLFKRDVNKLERVALHQSKAARGLKHTACKERLRKPGLFSLAKQPQFPQPLLTRLLLQTLHQLRCPSLDTLQHLNVSLVVRGPKLNTVFKTQTTKMLSESVKKKQRKHKLTHLVKEKEAPPEGEQEEEIMDWPEGRHFEASPKWDTHTPKSRATKEHGNKEQVDQAARTDMAKVDLDWEHKGELFIAQWAHDTSGHLGRDAMYRPPCDRGLDLTTEAIEQETRLANDVHKLSTKALHLTGFSVPQGGLPLHQGAEPPSQAGKFSPL</sequence>
<keyword evidence="3" id="KW-1185">Reference proteome</keyword>
<evidence type="ECO:0000256" key="1">
    <source>
        <dbReference type="SAM" id="MobiDB-lite"/>
    </source>
</evidence>
<accession>A0AAN7NHR4</accession>
<protein>
    <submittedName>
        <fullName evidence="2">Uncharacterized protein</fullName>
    </submittedName>
</protein>
<organism evidence="2 3">
    <name type="scientific">Mycteria americana</name>
    <name type="common">Wood stork</name>
    <dbReference type="NCBI Taxonomy" id="33587"/>
    <lineage>
        <taxon>Eukaryota</taxon>
        <taxon>Metazoa</taxon>
        <taxon>Chordata</taxon>
        <taxon>Craniata</taxon>
        <taxon>Vertebrata</taxon>
        <taxon>Euteleostomi</taxon>
        <taxon>Archelosauria</taxon>
        <taxon>Archosauria</taxon>
        <taxon>Dinosauria</taxon>
        <taxon>Saurischia</taxon>
        <taxon>Theropoda</taxon>
        <taxon>Coelurosauria</taxon>
        <taxon>Aves</taxon>
        <taxon>Neognathae</taxon>
        <taxon>Neoaves</taxon>
        <taxon>Aequornithes</taxon>
        <taxon>Ciconiiformes</taxon>
        <taxon>Ciconiidae</taxon>
        <taxon>Mycteria</taxon>
    </lineage>
</organism>
<reference evidence="2 3" key="1">
    <citation type="journal article" date="2023" name="J. Hered.">
        <title>Chromosome-level genome of the wood stork (Mycteria americana) provides insight into avian chromosome evolution.</title>
        <authorList>
            <person name="Flamio R. Jr."/>
            <person name="Ramstad K.M."/>
        </authorList>
    </citation>
    <scope>NUCLEOTIDE SEQUENCE [LARGE SCALE GENOMIC DNA]</scope>
    <source>
        <strain evidence="2">JAX WOST 10</strain>
    </source>
</reference>